<name>A0A0W0RY90_LEGBO</name>
<evidence type="ECO:0000313" key="1">
    <source>
        <dbReference type="EMBL" id="KTC75892.1"/>
    </source>
</evidence>
<organism evidence="1 2">
    <name type="scientific">Legionella bozemanae</name>
    <name type="common">Fluoribacter bozemanae</name>
    <dbReference type="NCBI Taxonomy" id="447"/>
    <lineage>
        <taxon>Bacteria</taxon>
        <taxon>Pseudomonadati</taxon>
        <taxon>Pseudomonadota</taxon>
        <taxon>Gammaproteobacteria</taxon>
        <taxon>Legionellales</taxon>
        <taxon>Legionellaceae</taxon>
        <taxon>Legionella</taxon>
    </lineage>
</organism>
<comment type="caution">
    <text evidence="1">The sequence shown here is derived from an EMBL/GenBank/DDBJ whole genome shotgun (WGS) entry which is preliminary data.</text>
</comment>
<dbReference type="EMBL" id="LNXU01000007">
    <property type="protein sequence ID" value="KTC75892.1"/>
    <property type="molecule type" value="Genomic_DNA"/>
</dbReference>
<keyword evidence="2" id="KW-1185">Reference proteome</keyword>
<gene>
    <name evidence="1" type="ORF">Lboz_0720</name>
</gene>
<dbReference type="STRING" id="447.Lboz_0720"/>
<evidence type="ECO:0000313" key="2">
    <source>
        <dbReference type="Proteomes" id="UP000054695"/>
    </source>
</evidence>
<protein>
    <submittedName>
        <fullName evidence="1">Uncharacterized protein</fullName>
    </submittedName>
</protein>
<accession>A0A0W0RY90</accession>
<dbReference type="PATRIC" id="fig|447.4.peg.772"/>
<dbReference type="RefSeq" id="WP_058458414.1">
    <property type="nucleotide sequence ID" value="NZ_CAAAIY010000032.1"/>
</dbReference>
<sequence>MIESEHREISIFEDFINQICKPFEQQFESKKDFWKDNRPTDSLWCRINLRDGRFFKIEMAHLYYLYNHTRFNIQESQKELENYLMKNNFAEPLQFRMDLP</sequence>
<dbReference type="AlphaFoldDB" id="A0A0W0RY90"/>
<dbReference type="Proteomes" id="UP000054695">
    <property type="component" value="Unassembled WGS sequence"/>
</dbReference>
<reference evidence="1 2" key="1">
    <citation type="submission" date="2015-11" db="EMBL/GenBank/DDBJ databases">
        <title>Genomic analysis of 38 Legionella species identifies large and diverse effector repertoires.</title>
        <authorList>
            <person name="Burstein D."/>
            <person name="Amaro F."/>
            <person name="Zusman T."/>
            <person name="Lifshitz Z."/>
            <person name="Cohen O."/>
            <person name="Gilbert J.A."/>
            <person name="Pupko T."/>
            <person name="Shuman H.A."/>
            <person name="Segal G."/>
        </authorList>
    </citation>
    <scope>NUCLEOTIDE SEQUENCE [LARGE SCALE GENOMIC DNA]</scope>
    <source>
        <strain evidence="1 2">WIGA</strain>
    </source>
</reference>
<proteinExistence type="predicted"/>